<dbReference type="OrthoDB" id="9988181at2"/>
<dbReference type="Proteomes" id="UP000092713">
    <property type="component" value="Unassembled WGS sequence"/>
</dbReference>
<dbReference type="AlphaFoldDB" id="A0A1A7BW18"/>
<dbReference type="EMBL" id="LOCQ01000060">
    <property type="protein sequence ID" value="OBV37707.1"/>
    <property type="molecule type" value="Genomic_DNA"/>
</dbReference>
<gene>
    <name evidence="1" type="ORF">ASR47_1003371</name>
</gene>
<proteinExistence type="predicted"/>
<evidence type="ECO:0000313" key="1">
    <source>
        <dbReference type="EMBL" id="OBV37707.1"/>
    </source>
</evidence>
<sequence length="85" mass="9708">MKVTLEFTKKVLGNFADVFPLPTKHVNGERLVMMWFSVLEEFYIADVNDACKRLMRTLKRFPYPADVVEEIGKAAEEAKEANAQA</sequence>
<reference evidence="1 2" key="1">
    <citation type="submission" date="2016-04" db="EMBL/GenBank/DDBJ databases">
        <title>Draft genome sequence of Janthinobacterium psychrotolerans sp. nov., isolated from freshwater sediments in Denmark.</title>
        <authorList>
            <person name="Gong X."/>
            <person name="Skrivergaard S."/>
            <person name="Korsgaard B.S."/>
            <person name="Schreiber L."/>
            <person name="Marshall I.P."/>
            <person name="Finster K."/>
            <person name="Schramm A."/>
        </authorList>
    </citation>
    <scope>NUCLEOTIDE SEQUENCE [LARGE SCALE GENOMIC DNA]</scope>
    <source>
        <strain evidence="1 2">S3-2</strain>
    </source>
</reference>
<protein>
    <submittedName>
        <fullName evidence="1">Uncharacterized protein</fullName>
    </submittedName>
</protein>
<dbReference type="RefSeq" id="WP_065309917.1">
    <property type="nucleotide sequence ID" value="NZ_LOCQ01000060.1"/>
</dbReference>
<accession>A0A1A7BW18</accession>
<name>A0A1A7BW18_9BURK</name>
<keyword evidence="2" id="KW-1185">Reference proteome</keyword>
<dbReference type="STRING" id="1747903.ASR47_1003371"/>
<organism evidence="1 2">
    <name type="scientific">Janthinobacterium psychrotolerans</name>
    <dbReference type="NCBI Taxonomy" id="1747903"/>
    <lineage>
        <taxon>Bacteria</taxon>
        <taxon>Pseudomonadati</taxon>
        <taxon>Pseudomonadota</taxon>
        <taxon>Betaproteobacteria</taxon>
        <taxon>Burkholderiales</taxon>
        <taxon>Oxalobacteraceae</taxon>
        <taxon>Janthinobacterium</taxon>
    </lineage>
</organism>
<comment type="caution">
    <text evidence="1">The sequence shown here is derived from an EMBL/GenBank/DDBJ whole genome shotgun (WGS) entry which is preliminary data.</text>
</comment>
<evidence type="ECO:0000313" key="2">
    <source>
        <dbReference type="Proteomes" id="UP000092713"/>
    </source>
</evidence>